<gene>
    <name evidence="2" type="ORF">LCGC14_0457160</name>
</gene>
<evidence type="ECO:0000256" key="1">
    <source>
        <dbReference type="SAM" id="Coils"/>
    </source>
</evidence>
<comment type="caution">
    <text evidence="2">The sequence shown here is derived from an EMBL/GenBank/DDBJ whole genome shotgun (WGS) entry which is preliminary data.</text>
</comment>
<feature type="coiled-coil region" evidence="1">
    <location>
        <begin position="105"/>
        <end position="132"/>
    </location>
</feature>
<evidence type="ECO:0000313" key="2">
    <source>
        <dbReference type="EMBL" id="KKN67836.1"/>
    </source>
</evidence>
<accession>A0A0F9V2X1</accession>
<dbReference type="EMBL" id="LAZR01000464">
    <property type="protein sequence ID" value="KKN67836.1"/>
    <property type="molecule type" value="Genomic_DNA"/>
</dbReference>
<keyword evidence="1" id="KW-0175">Coiled coil</keyword>
<protein>
    <submittedName>
        <fullName evidence="2">Uncharacterized protein</fullName>
    </submittedName>
</protein>
<name>A0A0F9V2X1_9ZZZZ</name>
<organism evidence="2">
    <name type="scientific">marine sediment metagenome</name>
    <dbReference type="NCBI Taxonomy" id="412755"/>
    <lineage>
        <taxon>unclassified sequences</taxon>
        <taxon>metagenomes</taxon>
        <taxon>ecological metagenomes</taxon>
    </lineage>
</organism>
<dbReference type="AlphaFoldDB" id="A0A0F9V2X1"/>
<sequence>MILKFRENTTFLFGKIKYSNKPIFDLDKIESHDYLREYLSQKLNLLAPTSYIQPPRKGTVLGHIKETIRFNDVLFTSNVGDNFKNLLDYISFGFGEKGYYYDIHLINQEIEIERFKEDIQDLIKLVNKMELDFENELIDLYYIENFEDKKRKMFEISNFQATIVDEYFLVKNFALLNSILHIIDDKSDIIVEEGENFSLPEVKFKLRNDSIFDSFDLFRENVKPLYDQRFFQIKKLLTKEELWSISSRGIPLKSVINIISLLK</sequence>
<reference evidence="2" key="1">
    <citation type="journal article" date="2015" name="Nature">
        <title>Complex archaea that bridge the gap between prokaryotes and eukaryotes.</title>
        <authorList>
            <person name="Spang A."/>
            <person name="Saw J.H."/>
            <person name="Jorgensen S.L."/>
            <person name="Zaremba-Niedzwiedzka K."/>
            <person name="Martijn J."/>
            <person name="Lind A.E."/>
            <person name="van Eijk R."/>
            <person name="Schleper C."/>
            <person name="Guy L."/>
            <person name="Ettema T.J."/>
        </authorList>
    </citation>
    <scope>NUCLEOTIDE SEQUENCE</scope>
</reference>
<proteinExistence type="predicted"/>